<keyword evidence="5 7" id="KW-1133">Transmembrane helix</keyword>
<keyword evidence="9" id="KW-1185">Reference proteome</keyword>
<evidence type="ECO:0000313" key="8">
    <source>
        <dbReference type="EMBL" id="MBR9973140.1"/>
    </source>
</evidence>
<dbReference type="Pfam" id="PF04403">
    <property type="entry name" value="PqiA"/>
    <property type="match status" value="1"/>
</dbReference>
<sequence>MTEIPSTATQAGWMGCEYCGHLSPLGPATTCPRCGGTVERRKPASLSRTWALLLAAVILYIPANVLPIMRTSSLFGSSDDTILSGVVYFWHSGSPGLATLIFSVSILVPVFKMGILAVLALTVRFGWPLDRRQCVMLFHIIEFVGRWSMLDVFVVALMVGLVRFKSLAEIEAGPGAIAFGAVVALTMLATHSFDPRLIWDTPRRAHG</sequence>
<keyword evidence="2" id="KW-1003">Cell membrane</keyword>
<keyword evidence="4 7" id="KW-0812">Transmembrane</keyword>
<feature type="transmembrane region" description="Helical" evidence="7">
    <location>
        <begin position="176"/>
        <end position="194"/>
    </location>
</feature>
<evidence type="ECO:0000256" key="7">
    <source>
        <dbReference type="SAM" id="Phobius"/>
    </source>
</evidence>
<gene>
    <name evidence="8" type="ORF">KEC16_15560</name>
</gene>
<feature type="transmembrane region" description="Helical" evidence="7">
    <location>
        <begin position="50"/>
        <end position="69"/>
    </location>
</feature>
<evidence type="ECO:0000256" key="3">
    <source>
        <dbReference type="ARBA" id="ARBA00022519"/>
    </source>
</evidence>
<keyword evidence="6 7" id="KW-0472">Membrane</keyword>
<dbReference type="InterPro" id="IPR051800">
    <property type="entry name" value="PqiA-PqiB_transport"/>
</dbReference>
<evidence type="ECO:0000256" key="4">
    <source>
        <dbReference type="ARBA" id="ARBA00022692"/>
    </source>
</evidence>
<dbReference type="RefSeq" id="WP_211550593.1">
    <property type="nucleotide sequence ID" value="NZ_JAGTUF010000018.1"/>
</dbReference>
<dbReference type="PANTHER" id="PTHR30462">
    <property type="entry name" value="INTERMEMBRANE TRANSPORT PROTEIN PQIB-RELATED"/>
    <property type="match status" value="1"/>
</dbReference>
<organism evidence="8 9">
    <name type="scientific">Magnetospirillum sulfuroxidans</name>
    <dbReference type="NCBI Taxonomy" id="611300"/>
    <lineage>
        <taxon>Bacteria</taxon>
        <taxon>Pseudomonadati</taxon>
        <taxon>Pseudomonadota</taxon>
        <taxon>Alphaproteobacteria</taxon>
        <taxon>Rhodospirillales</taxon>
        <taxon>Rhodospirillaceae</taxon>
        <taxon>Magnetospirillum</taxon>
    </lineage>
</organism>
<proteinExistence type="predicted"/>
<name>A0ABS5IFG5_9PROT</name>
<dbReference type="EMBL" id="JAGTUF010000018">
    <property type="protein sequence ID" value="MBR9973140.1"/>
    <property type="molecule type" value="Genomic_DNA"/>
</dbReference>
<dbReference type="Proteomes" id="UP000680714">
    <property type="component" value="Unassembled WGS sequence"/>
</dbReference>
<dbReference type="PANTHER" id="PTHR30462:SF3">
    <property type="entry name" value="INTERMEMBRANE TRANSPORT PROTEIN PQIA"/>
    <property type="match status" value="1"/>
</dbReference>
<evidence type="ECO:0000256" key="5">
    <source>
        <dbReference type="ARBA" id="ARBA00022989"/>
    </source>
</evidence>
<evidence type="ECO:0000256" key="1">
    <source>
        <dbReference type="ARBA" id="ARBA00004533"/>
    </source>
</evidence>
<evidence type="ECO:0000256" key="6">
    <source>
        <dbReference type="ARBA" id="ARBA00023136"/>
    </source>
</evidence>
<reference evidence="8 9" key="1">
    <citation type="submission" date="2021-04" db="EMBL/GenBank/DDBJ databases">
        <title>Magnetospirillum sulfuroxidans sp. nov., a facultative chemolithoautotrophic sulfur-oxidizing alphaproteobacterium isolated from freshwater sediment and proposals for Paramagetospirillum gen. nov., and Magnetospirillaceae fam. nov.</title>
        <authorList>
            <person name="Koziaeva V."/>
            <person name="Geelhoed J.S."/>
            <person name="Sorokin D.Y."/>
            <person name="Grouzdev D.S."/>
        </authorList>
    </citation>
    <scope>NUCLEOTIDE SEQUENCE [LARGE SCALE GENOMIC DNA]</scope>
    <source>
        <strain evidence="8 9">J10</strain>
    </source>
</reference>
<feature type="transmembrane region" description="Helical" evidence="7">
    <location>
        <begin position="144"/>
        <end position="164"/>
    </location>
</feature>
<dbReference type="InterPro" id="IPR007498">
    <property type="entry name" value="PqiA-like"/>
</dbReference>
<comment type="subcellular location">
    <subcellularLocation>
        <location evidence="1">Cell inner membrane</location>
    </subcellularLocation>
</comment>
<feature type="transmembrane region" description="Helical" evidence="7">
    <location>
        <begin position="97"/>
        <end position="123"/>
    </location>
</feature>
<protein>
    <submittedName>
        <fullName evidence="8">Paraquat-inducible protein A</fullName>
    </submittedName>
</protein>
<evidence type="ECO:0000313" key="9">
    <source>
        <dbReference type="Proteomes" id="UP000680714"/>
    </source>
</evidence>
<comment type="caution">
    <text evidence="8">The sequence shown here is derived from an EMBL/GenBank/DDBJ whole genome shotgun (WGS) entry which is preliminary data.</text>
</comment>
<accession>A0ABS5IFG5</accession>
<evidence type="ECO:0000256" key="2">
    <source>
        <dbReference type="ARBA" id="ARBA00022475"/>
    </source>
</evidence>
<keyword evidence="3" id="KW-0997">Cell inner membrane</keyword>